<keyword evidence="1" id="KW-0812">Transmembrane</keyword>
<reference evidence="2 3" key="1">
    <citation type="submission" date="2019-10" db="EMBL/GenBank/DDBJ databases">
        <title>Paraburkholderia sp. isolated from nodules of Mimosa pudica from Brazilian Atlantic Forest soils.</title>
        <authorList>
            <person name="Paulitsch F."/>
            <person name="Hungria M."/>
            <person name="Dall'Agnol R."/>
        </authorList>
    </citation>
    <scope>NUCLEOTIDE SEQUENCE [LARGE SCALE GENOMIC DNA]</scope>
    <source>
        <strain evidence="2 3">CNPSo 3157</strain>
    </source>
</reference>
<dbReference type="AlphaFoldDB" id="A0A7X1TLP2"/>
<comment type="caution">
    <text evidence="2">The sequence shown here is derived from an EMBL/GenBank/DDBJ whole genome shotgun (WGS) entry which is preliminary data.</text>
</comment>
<accession>A0A7X1TLP2</accession>
<evidence type="ECO:0000256" key="1">
    <source>
        <dbReference type="SAM" id="Phobius"/>
    </source>
</evidence>
<feature type="transmembrane region" description="Helical" evidence="1">
    <location>
        <begin position="23"/>
        <end position="44"/>
    </location>
</feature>
<sequence>MTVSVSHIALDAMRRGQGNMNTAQTLCLAMILTGLLAEAGYGIATTRFRDAMQSRWAMLPEREN</sequence>
<name>A0A7X1TLP2_9BURK</name>
<dbReference type="Proteomes" id="UP000484381">
    <property type="component" value="Unassembled WGS sequence"/>
</dbReference>
<organism evidence="2 3">
    <name type="scientific">Paraburkholderia franconis</name>
    <dbReference type="NCBI Taxonomy" id="2654983"/>
    <lineage>
        <taxon>Bacteria</taxon>
        <taxon>Pseudomonadati</taxon>
        <taxon>Pseudomonadota</taxon>
        <taxon>Betaproteobacteria</taxon>
        <taxon>Burkholderiales</taxon>
        <taxon>Burkholderiaceae</taxon>
        <taxon>Paraburkholderia</taxon>
    </lineage>
</organism>
<gene>
    <name evidence="2" type="ORF">GCT13_46045</name>
</gene>
<evidence type="ECO:0000313" key="2">
    <source>
        <dbReference type="EMBL" id="MPW23850.1"/>
    </source>
</evidence>
<proteinExistence type="predicted"/>
<dbReference type="EMBL" id="WHNP01000146">
    <property type="protein sequence ID" value="MPW23850.1"/>
    <property type="molecule type" value="Genomic_DNA"/>
</dbReference>
<protein>
    <submittedName>
        <fullName evidence="2">Uncharacterized protein</fullName>
    </submittedName>
</protein>
<keyword evidence="3" id="KW-1185">Reference proteome</keyword>
<keyword evidence="1" id="KW-0472">Membrane</keyword>
<keyword evidence="1" id="KW-1133">Transmembrane helix</keyword>
<evidence type="ECO:0000313" key="3">
    <source>
        <dbReference type="Proteomes" id="UP000484381"/>
    </source>
</evidence>